<feature type="compositionally biased region" description="Low complexity" evidence="1">
    <location>
        <begin position="310"/>
        <end position="322"/>
    </location>
</feature>
<proteinExistence type="predicted"/>
<feature type="region of interest" description="Disordered" evidence="1">
    <location>
        <begin position="366"/>
        <end position="601"/>
    </location>
</feature>
<protein>
    <submittedName>
        <fullName evidence="2">Uncharacterized protein</fullName>
    </submittedName>
</protein>
<dbReference type="AlphaFoldDB" id="A0A7D6Z5H2"/>
<feature type="compositionally biased region" description="Polar residues" evidence="1">
    <location>
        <begin position="394"/>
        <end position="405"/>
    </location>
</feature>
<evidence type="ECO:0000313" key="2">
    <source>
        <dbReference type="EMBL" id="QLY31924.1"/>
    </source>
</evidence>
<evidence type="ECO:0000256" key="1">
    <source>
        <dbReference type="SAM" id="MobiDB-lite"/>
    </source>
</evidence>
<feature type="compositionally biased region" description="Low complexity" evidence="1">
    <location>
        <begin position="484"/>
        <end position="497"/>
    </location>
</feature>
<feature type="compositionally biased region" description="Low complexity" evidence="1">
    <location>
        <begin position="565"/>
        <end position="580"/>
    </location>
</feature>
<organism evidence="2 3">
    <name type="scientific">Nocardia huaxiensis</name>
    <dbReference type="NCBI Taxonomy" id="2755382"/>
    <lineage>
        <taxon>Bacteria</taxon>
        <taxon>Bacillati</taxon>
        <taxon>Actinomycetota</taxon>
        <taxon>Actinomycetes</taxon>
        <taxon>Mycobacteriales</taxon>
        <taxon>Nocardiaceae</taxon>
        <taxon>Nocardia</taxon>
    </lineage>
</organism>
<feature type="compositionally biased region" description="Basic and acidic residues" evidence="1">
    <location>
        <begin position="407"/>
        <end position="417"/>
    </location>
</feature>
<keyword evidence="3" id="KW-1185">Reference proteome</keyword>
<feature type="compositionally biased region" description="Polar residues" evidence="1">
    <location>
        <begin position="366"/>
        <end position="382"/>
    </location>
</feature>
<feature type="compositionally biased region" description="Low complexity" evidence="1">
    <location>
        <begin position="458"/>
        <end position="474"/>
    </location>
</feature>
<accession>A0A7D6Z5H2</accession>
<sequence>MGFDVTGKSIDEILDYGAPGLQYWEQFLPLYEKAFGPLGGGVLTELQARYDEQRRTDLAGLDSARTELEGAVAEADIRWVAQQGVVSRLPSMWQGGAGDRALGIADAQLRQARDVVDTARAAVTVIGDAAGPLRSAALAKAEHTLGLLEQSADGTRRIAIGGKTPEEIEALIADTESDWLTDTFKLDVECKLDGFTAACATADDCFETQYRSILTALNQTPDQPYPYPDDSLVPRRSDIVRDPEASRIPAETGAGGAVSPAASSPGVATFGSAPGAGGSLSAAGPQPEIDSAGTTYGSGPVAGNAPSGVTAPAAETESAQAAGRPEPETPGSPASAPVDSAGSTVPQGITDILDKLGELISGAVSTLTSGDLSPSGNSQPETDPQLGTEPQPGVNPQDSPPNTAGKTEFDIAGRHVTLEPTPDGGLSLVVTDESGESRTFAVTFDENGNPVVTEGESEPGAEAPPAAEPAANCPGEPPTALDSSPANPEVPEANPEAPSEDADSPAVNPECPPVDVEGPVANPDVPPVDPGALPQIPANDPPGNPQPGVVQAPEYCPPAAPPSDAPADSVPVPPSVLDNDPTVEIPDSGTEIPDLPEGEIR</sequence>
<reference evidence="2 3" key="1">
    <citation type="submission" date="2020-07" db="EMBL/GenBank/DDBJ databases">
        <authorList>
            <person name="Zhuang K."/>
            <person name="Ran Y."/>
        </authorList>
    </citation>
    <scope>NUCLEOTIDE SEQUENCE [LARGE SCALE GENOMIC DNA]</scope>
    <source>
        <strain evidence="2 3">WCH-YHL-001</strain>
    </source>
</reference>
<name>A0A7D6Z5H2_9NOCA</name>
<dbReference type="EMBL" id="CP059399">
    <property type="protein sequence ID" value="QLY31924.1"/>
    <property type="molecule type" value="Genomic_DNA"/>
</dbReference>
<dbReference type="Proteomes" id="UP000515512">
    <property type="component" value="Chromosome"/>
</dbReference>
<feature type="compositionally biased region" description="Low complexity" evidence="1">
    <location>
        <begin position="257"/>
        <end position="287"/>
    </location>
</feature>
<feature type="region of interest" description="Disordered" evidence="1">
    <location>
        <begin position="247"/>
        <end position="350"/>
    </location>
</feature>
<dbReference type="RefSeq" id="WP_181583099.1">
    <property type="nucleotide sequence ID" value="NZ_CP059399.1"/>
</dbReference>
<dbReference type="KEGG" id="nhu:H0264_06370"/>
<gene>
    <name evidence="2" type="ORF">H0264_06370</name>
</gene>
<feature type="compositionally biased region" description="Pro residues" evidence="1">
    <location>
        <begin position="555"/>
        <end position="564"/>
    </location>
</feature>
<evidence type="ECO:0000313" key="3">
    <source>
        <dbReference type="Proteomes" id="UP000515512"/>
    </source>
</evidence>